<sequence length="73" mass="8058">MNPSKPDYLSVKSVRERYGVPATSLYRLINAGRVEAVKIGRTTRISVASLEALFKCAPRVAPYQPENASMNSM</sequence>
<dbReference type="EMBL" id="CP038231">
    <property type="protein sequence ID" value="QDH12995.1"/>
    <property type="molecule type" value="Genomic_DNA"/>
</dbReference>
<dbReference type="KEGG" id="swf:E3E12_00920"/>
<accession>A0A4Y6UA11</accession>
<evidence type="ECO:0000313" key="3">
    <source>
        <dbReference type="Proteomes" id="UP000318709"/>
    </source>
</evidence>
<proteinExistence type="predicted"/>
<dbReference type="Pfam" id="PF12728">
    <property type="entry name" value="HTH_17"/>
    <property type="match status" value="1"/>
</dbReference>
<dbReference type="AlphaFoldDB" id="A0A4Y6UA11"/>
<organism evidence="2 3">
    <name type="scientific">Formicincola oecophyllae</name>
    <dbReference type="NCBI Taxonomy" id="2558361"/>
    <lineage>
        <taxon>Bacteria</taxon>
        <taxon>Pseudomonadati</taxon>
        <taxon>Pseudomonadota</taxon>
        <taxon>Alphaproteobacteria</taxon>
        <taxon>Acetobacterales</taxon>
        <taxon>Acetobacteraceae</taxon>
        <taxon>Formicincola</taxon>
    </lineage>
</organism>
<evidence type="ECO:0000259" key="1">
    <source>
        <dbReference type="Pfam" id="PF12728"/>
    </source>
</evidence>
<reference evidence="2 3" key="1">
    <citation type="submission" date="2019-03" db="EMBL/GenBank/DDBJ databases">
        <title>The complete genome sequence of Swingsia_sp. F3b2 LMG30590(T).</title>
        <authorList>
            <person name="Chua K.-O."/>
            <person name="Chan K.-G."/>
            <person name="See-Too W.-S."/>
        </authorList>
    </citation>
    <scope>NUCLEOTIDE SEQUENCE [LARGE SCALE GENOMIC DNA]</scope>
    <source>
        <strain evidence="2 3">F3b2</strain>
    </source>
</reference>
<feature type="domain" description="Helix-turn-helix" evidence="1">
    <location>
        <begin position="8"/>
        <end position="54"/>
    </location>
</feature>
<protein>
    <submittedName>
        <fullName evidence="2">Helix-turn-helix domain-containing protein</fullName>
    </submittedName>
</protein>
<evidence type="ECO:0000313" key="2">
    <source>
        <dbReference type="EMBL" id="QDH12995.1"/>
    </source>
</evidence>
<gene>
    <name evidence="2" type="ORF">E3E12_00920</name>
</gene>
<name>A0A4Y6UA11_9PROT</name>
<dbReference type="RefSeq" id="WP_141442638.1">
    <property type="nucleotide sequence ID" value="NZ_CP038231.1"/>
</dbReference>
<dbReference type="OrthoDB" id="7226381at2"/>
<keyword evidence="3" id="KW-1185">Reference proteome</keyword>
<dbReference type="InterPro" id="IPR041657">
    <property type="entry name" value="HTH_17"/>
</dbReference>
<dbReference type="Proteomes" id="UP000318709">
    <property type="component" value="Chromosome"/>
</dbReference>